<dbReference type="EMBL" id="CAMXCT010003502">
    <property type="protein sequence ID" value="CAI4004814.1"/>
    <property type="molecule type" value="Genomic_DNA"/>
</dbReference>
<evidence type="ECO:0000259" key="4">
    <source>
        <dbReference type="PROSITE" id="PS50158"/>
    </source>
</evidence>
<dbReference type="InterPro" id="IPR001878">
    <property type="entry name" value="Znf_CCHC"/>
</dbReference>
<dbReference type="GO" id="GO:0008270">
    <property type="term" value="F:zinc ion binding"/>
    <property type="evidence" value="ECO:0007669"/>
    <property type="project" value="UniProtKB-KW"/>
</dbReference>
<feature type="region of interest" description="Disordered" evidence="2">
    <location>
        <begin position="140"/>
        <end position="194"/>
    </location>
</feature>
<evidence type="ECO:0000313" key="5">
    <source>
        <dbReference type="EMBL" id="CAI4004814.1"/>
    </source>
</evidence>
<feature type="transmembrane region" description="Helical" evidence="3">
    <location>
        <begin position="1647"/>
        <end position="1669"/>
    </location>
</feature>
<comment type="caution">
    <text evidence="5">The sequence shown here is derived from an EMBL/GenBank/DDBJ whole genome shotgun (WGS) entry which is preliminary data.</text>
</comment>
<feature type="compositionally biased region" description="Acidic residues" evidence="2">
    <location>
        <begin position="748"/>
        <end position="764"/>
    </location>
</feature>
<evidence type="ECO:0000256" key="2">
    <source>
        <dbReference type="SAM" id="MobiDB-lite"/>
    </source>
</evidence>
<protein>
    <submittedName>
        <fullName evidence="6">Copia protein (Gag-int-pol protein) [Cleaved into: Copia VLP protein Copia protease ]</fullName>
    </submittedName>
</protein>
<evidence type="ECO:0000256" key="3">
    <source>
        <dbReference type="SAM" id="Phobius"/>
    </source>
</evidence>
<dbReference type="GO" id="GO:0003676">
    <property type="term" value="F:nucleic acid binding"/>
    <property type="evidence" value="ECO:0007669"/>
    <property type="project" value="InterPro"/>
</dbReference>
<reference evidence="6 7" key="2">
    <citation type="submission" date="2024-05" db="EMBL/GenBank/DDBJ databases">
        <authorList>
            <person name="Chen Y."/>
            <person name="Shah S."/>
            <person name="Dougan E. K."/>
            <person name="Thang M."/>
            <person name="Chan C."/>
        </authorList>
    </citation>
    <scope>NUCLEOTIDE SEQUENCE [LARGE SCALE GENOMIC DNA]</scope>
</reference>
<feature type="compositionally biased region" description="Polar residues" evidence="2">
    <location>
        <begin position="141"/>
        <end position="152"/>
    </location>
</feature>
<feature type="compositionally biased region" description="Basic and acidic residues" evidence="2">
    <location>
        <begin position="765"/>
        <end position="778"/>
    </location>
</feature>
<proteinExistence type="predicted"/>
<feature type="region of interest" description="Disordered" evidence="2">
    <location>
        <begin position="822"/>
        <end position="908"/>
    </location>
</feature>
<dbReference type="GO" id="GO:0008233">
    <property type="term" value="F:peptidase activity"/>
    <property type="evidence" value="ECO:0007669"/>
    <property type="project" value="UniProtKB-KW"/>
</dbReference>
<keyword evidence="6" id="KW-0378">Hydrolase</keyword>
<feature type="transmembrane region" description="Helical" evidence="3">
    <location>
        <begin position="1889"/>
        <end position="1909"/>
    </location>
</feature>
<feature type="region of interest" description="Disordered" evidence="2">
    <location>
        <begin position="748"/>
        <end position="778"/>
    </location>
</feature>
<keyword evidence="6" id="KW-0645">Protease</keyword>
<feature type="compositionally biased region" description="Basic residues" evidence="2">
    <location>
        <begin position="166"/>
        <end position="176"/>
    </location>
</feature>
<keyword evidence="1" id="KW-0863">Zinc-finger</keyword>
<keyword evidence="3" id="KW-1133">Transmembrane helix</keyword>
<keyword evidence="1" id="KW-0862">Zinc</keyword>
<feature type="domain" description="CCHC-type" evidence="4">
    <location>
        <begin position="201"/>
        <end position="216"/>
    </location>
</feature>
<dbReference type="EMBL" id="CAMXCT030003502">
    <property type="protein sequence ID" value="CAL4792126.1"/>
    <property type="molecule type" value="Genomic_DNA"/>
</dbReference>
<dbReference type="PROSITE" id="PS50158">
    <property type="entry name" value="ZF_CCHC"/>
    <property type="match status" value="1"/>
</dbReference>
<evidence type="ECO:0000313" key="6">
    <source>
        <dbReference type="EMBL" id="CAL4792126.1"/>
    </source>
</evidence>
<feature type="region of interest" description="Disordered" evidence="2">
    <location>
        <begin position="212"/>
        <end position="235"/>
    </location>
</feature>
<gene>
    <name evidence="5" type="ORF">C1SCF055_LOCUS30584</name>
</gene>
<dbReference type="GO" id="GO:0006508">
    <property type="term" value="P:proteolysis"/>
    <property type="evidence" value="ECO:0007669"/>
    <property type="project" value="UniProtKB-KW"/>
</dbReference>
<feature type="compositionally biased region" description="Low complexity" evidence="2">
    <location>
        <begin position="220"/>
        <end position="230"/>
    </location>
</feature>
<feature type="compositionally biased region" description="Basic and acidic residues" evidence="2">
    <location>
        <begin position="184"/>
        <end position="193"/>
    </location>
</feature>
<keyword evidence="1" id="KW-0479">Metal-binding</keyword>
<keyword evidence="3" id="KW-0812">Transmembrane</keyword>
<keyword evidence="3" id="KW-0472">Membrane</keyword>
<organism evidence="5">
    <name type="scientific">Cladocopium goreaui</name>
    <dbReference type="NCBI Taxonomy" id="2562237"/>
    <lineage>
        <taxon>Eukaryota</taxon>
        <taxon>Sar</taxon>
        <taxon>Alveolata</taxon>
        <taxon>Dinophyceae</taxon>
        <taxon>Suessiales</taxon>
        <taxon>Symbiodiniaceae</taxon>
        <taxon>Cladocopium</taxon>
    </lineage>
</organism>
<name>A0A9P1D8X7_9DINO</name>
<sequence>MEKLRIQEALYLILGQDHCSAVSHDHRRPGSGRLFRRGAYTAADQYDDDDDQYDVDDEAYVEYEYDPGYMAADDSWVDDSQCDADAAYYENAEYDAVEDAEYDVEAYDEAYAAYLDATRRFQDLKLSRGFYPVVALADQGTMPTSSSSQTPVGTGRGKGYGGGGKAKGRGRGKGKNIVRYPPPGDRKPPDPRGRAAAITHCLRCGARGHQAAQCPRTPKHSAPPSSTSPSPKKHHTEGMAILQPLDEHGHVIFEDVDGKPRVDCTITFLKKLDEEMPDEVYLAPRCGLWSPMQSINALTPEKREELSIQRQHHHDVHLQFCKVIYTRQVTGSLLTNANMVHAALTKMAWRLVKKSTSLQTSKRAAAQAMTLRCDRGHQHCQLEGQMPGFGRARASYLEDYQPTLAAVLASCLAAPEVPTAWDTAFAVNEEKAIHGQIIQLMTDHKAEAVIAVQRLHRNLGHPTTFALDQMLESRGASEAVLNVARSYQCHACLKYRKPNQVAPASTKVVCKFNQSIQADTMWIKNGNNKHPILSVVDEGTRFMMAHLLAGERSQDFIQALSYPVPQLNNNPSTSGFSPSQWALGQSPTFPGELLSTNLTPVHLDTPFEDELSRRAVAKMAIVQADADQKLRRALLRKYVGTNIALSPGQTCFYWRDARAADLAKIRWKGPATVLMREDDDDGRPRVDWIGHKTQLLRCAPHHVRPETGRSTSTLRCDLQVAKDMLQALKSRGVTRYSDLTIKNKRDIDDVDSGDEMMDDGDSDDDHPPSPKRRLVDPAVYEREALGISEFEQIERELDFTPAPPSVPYSPSVASSIANDAEQPHPIGLRDQHQIPPGLEEQAAGGDPPGLAVDPQAPGLGLLEPEQLGDGDVPQSDMQGDEADGQVPFSMEPSRELSPKTPQPPRLPQAAQLDPVTASYYEPATAEEFRAHRRRLERQETMSFGPIRGLLILMALGPTLNLPKKKTISVSELGNLGHGFSAFDIDDLEHTALPLDGPHDVKHFCDNIHDPSKAFDKPWIGCTIFQINGDTRKDMGMHAYTNKNDISERNLSLQDKIMFHQAKAKELKSFFENGVLSFQTTREAVPDRTFTSRILLKWAKNADGTPRAKARLVVRGYTDADALAGRLDTASPGLPQERLLWVKLPADALNILGGDENTRMLSHKPVYGQLVQRQFYVDFFVFMWMTCWAQAIHSLTHTLRQRDDDGTWRISHKDYIIYIHKIQPLPVEKDRQTHQPMSDKEHTMLRQLLGSLQWPAVQSSPRIQASTSLLSGEMSGGLSSPLLEANKLLRFAKSNADLHLKFPPIGALEDLRITCMFDAALGVRHDQSSQGGYLILLTNKKAFKGVESPYHILDWRSFRLPRVARSSLAAEVQAAAQAVDSTEFVVRFWHMLLNPTTSLKDTLQISNPSLAPTPITDAKALYDSFHRDAINHGATDKRTNLELRVIREQVEGIGGVLRWISSERQFGDGFTKMAARQLLADRIRHGAIKFTFDPGYTASKKKTAAQRAKSRNEFTTTVTTTNHNQLSHNHNAADDDVPVNNMSPVSNDVDENDLAPENNTVPENAIVSENVEISEYAMMAEYAAVSEETFARPSHGARPIFQFLLAAVLPMISGGTDLVPFAPFGSGMESRQCDAAEEFAYHRADKSWWPLLVSFAVFLALLSGIISLTWRCATQHMRQHLLGAENIILDLKRDRRRLTDRAVTAEGHNIGLQFELSQQDELRERDRAHDRQVTRKAVGLLDRTLVELHALNQFQTFYAPSGRCWHFSRDCGALANTAQEKALLAFRDLLDKDFECLELGWLPTNQHIYIQIYTHYLHLRIYIYNLHIHIGTITISGGMMGPPDTGPYIAVCIYYMCVCEQVCVYGGKWENIGNRFQDLLRHLGEVKQKYMLHITIYVLHVLLHLIHIIYSDAFFEQVQSISK</sequence>
<feature type="compositionally biased region" description="Low complexity" evidence="2">
    <location>
        <begin position="857"/>
        <end position="871"/>
    </location>
</feature>
<evidence type="ECO:0000256" key="1">
    <source>
        <dbReference type="PROSITE-ProRule" id="PRU00047"/>
    </source>
</evidence>
<dbReference type="Proteomes" id="UP001152797">
    <property type="component" value="Unassembled WGS sequence"/>
</dbReference>
<evidence type="ECO:0000313" key="7">
    <source>
        <dbReference type="Proteomes" id="UP001152797"/>
    </source>
</evidence>
<dbReference type="EMBL" id="CAMXCT020003502">
    <property type="protein sequence ID" value="CAL1158189.1"/>
    <property type="molecule type" value="Genomic_DNA"/>
</dbReference>
<keyword evidence="7" id="KW-1185">Reference proteome</keyword>
<feature type="compositionally biased region" description="Gly residues" evidence="2">
    <location>
        <begin position="154"/>
        <end position="165"/>
    </location>
</feature>
<accession>A0A9P1D8X7</accession>
<reference evidence="5" key="1">
    <citation type="submission" date="2022-10" db="EMBL/GenBank/DDBJ databases">
        <authorList>
            <person name="Chen Y."/>
            <person name="Dougan E. K."/>
            <person name="Chan C."/>
            <person name="Rhodes N."/>
            <person name="Thang M."/>
        </authorList>
    </citation>
    <scope>NUCLEOTIDE SEQUENCE</scope>
</reference>